<comment type="caution">
    <text evidence="3">The sequence shown here is derived from an EMBL/GenBank/DDBJ whole genome shotgun (WGS) entry which is preliminary data.</text>
</comment>
<dbReference type="Gene3D" id="3.30.530.20">
    <property type="match status" value="1"/>
</dbReference>
<evidence type="ECO:0000313" key="4">
    <source>
        <dbReference type="Proteomes" id="UP000308760"/>
    </source>
</evidence>
<reference evidence="3 4" key="2">
    <citation type="submission" date="2019-05" db="EMBL/GenBank/DDBJ databases">
        <title>Glycomyces buryatensis sp. nov.</title>
        <authorList>
            <person name="Nikitina E."/>
        </authorList>
    </citation>
    <scope>NUCLEOTIDE SEQUENCE [LARGE SCALE GENOMIC DNA]</scope>
    <source>
        <strain evidence="3 4">18</strain>
    </source>
</reference>
<dbReference type="SUPFAM" id="SSF55961">
    <property type="entry name" value="Bet v1-like"/>
    <property type="match status" value="1"/>
</dbReference>
<evidence type="ECO:0000256" key="1">
    <source>
        <dbReference type="ARBA" id="ARBA00006817"/>
    </source>
</evidence>
<dbReference type="InterPro" id="IPR023393">
    <property type="entry name" value="START-like_dom_sf"/>
</dbReference>
<organism evidence="3 4">
    <name type="scientific">Glycomyces buryatensis</name>
    <dbReference type="NCBI Taxonomy" id="2570927"/>
    <lineage>
        <taxon>Bacteria</taxon>
        <taxon>Bacillati</taxon>
        <taxon>Actinomycetota</taxon>
        <taxon>Actinomycetes</taxon>
        <taxon>Glycomycetales</taxon>
        <taxon>Glycomycetaceae</taxon>
        <taxon>Glycomyces</taxon>
    </lineage>
</organism>
<evidence type="ECO:0000259" key="2">
    <source>
        <dbReference type="Pfam" id="PF08327"/>
    </source>
</evidence>
<dbReference type="Pfam" id="PF08327">
    <property type="entry name" value="AHSA1"/>
    <property type="match status" value="1"/>
</dbReference>
<reference evidence="4" key="1">
    <citation type="submission" date="2019-04" db="EMBL/GenBank/DDBJ databases">
        <title>Nocardioides xinjiangensis sp. nov.</title>
        <authorList>
            <person name="Liu S."/>
        </authorList>
    </citation>
    <scope>NUCLEOTIDE SEQUENCE [LARGE SCALE GENOMIC DNA]</scope>
    <source>
        <strain evidence="4">18</strain>
    </source>
</reference>
<gene>
    <name evidence="3" type="ORF">FAB82_08610</name>
</gene>
<sequence length="158" mass="17662">MNPDLDLTLERIIRAPRAEVWKAWTDPASFEQWWIPAPMQCRVERFEARPGGALVTRMSEDGTAFVPHLDASFLLVDELERIVFTNAVDSAWRPAAPEPVVMTAEIIFGDHPDGTDYRVIVRHGDPASRARHEKLGFAEGWGTVTGQLAALAEERAAR</sequence>
<dbReference type="InterPro" id="IPR013538">
    <property type="entry name" value="ASHA1/2-like_C"/>
</dbReference>
<protein>
    <submittedName>
        <fullName evidence="3">Polyketide cyclase</fullName>
    </submittedName>
</protein>
<comment type="similarity">
    <text evidence="1">Belongs to the AHA1 family.</text>
</comment>
<dbReference type="OrthoDB" id="3365660at2"/>
<accession>A0A4S8QBR5</accession>
<keyword evidence="4" id="KW-1185">Reference proteome</keyword>
<feature type="domain" description="Activator of Hsp90 ATPase homologue 1/2-like C-terminal" evidence="2">
    <location>
        <begin position="14"/>
        <end position="153"/>
    </location>
</feature>
<dbReference type="AlphaFoldDB" id="A0A4S8QBR5"/>
<evidence type="ECO:0000313" key="3">
    <source>
        <dbReference type="EMBL" id="THV41983.1"/>
    </source>
</evidence>
<proteinExistence type="inferred from homology"/>
<dbReference type="RefSeq" id="WP_136534138.1">
    <property type="nucleotide sequence ID" value="NZ_STGY01000032.1"/>
</dbReference>
<name>A0A4S8QBR5_9ACTN</name>
<dbReference type="Proteomes" id="UP000308760">
    <property type="component" value="Unassembled WGS sequence"/>
</dbReference>
<dbReference type="EMBL" id="STGY01000032">
    <property type="protein sequence ID" value="THV41983.1"/>
    <property type="molecule type" value="Genomic_DNA"/>
</dbReference>